<dbReference type="Gene3D" id="3.40.50.11690">
    <property type="entry name" value="Cell division protein FtsQ/DivIB"/>
    <property type="match status" value="1"/>
</dbReference>
<dbReference type="InterPro" id="IPR045335">
    <property type="entry name" value="FtsQ_C_sf"/>
</dbReference>
<dbReference type="InterPro" id="IPR034746">
    <property type="entry name" value="POTRA"/>
</dbReference>
<comment type="subcellular location">
    <subcellularLocation>
        <location evidence="9">Cell inner membrane</location>
        <topology evidence="9">Single-pass type II membrane protein</topology>
    </subcellularLocation>
    <subcellularLocation>
        <location evidence="1">Membrane</location>
    </subcellularLocation>
    <text evidence="9">Localizes to the division septum.</text>
</comment>
<dbReference type="Pfam" id="PF08478">
    <property type="entry name" value="POTRA_1"/>
    <property type="match status" value="1"/>
</dbReference>
<protein>
    <recommendedName>
        <fullName evidence="9">Cell division protein FtsQ</fullName>
    </recommendedName>
</protein>
<evidence type="ECO:0000256" key="1">
    <source>
        <dbReference type="ARBA" id="ARBA00004370"/>
    </source>
</evidence>
<evidence type="ECO:0000256" key="6">
    <source>
        <dbReference type="ARBA" id="ARBA00022989"/>
    </source>
</evidence>
<feature type="transmembrane region" description="Helical" evidence="9">
    <location>
        <begin position="31"/>
        <end position="53"/>
    </location>
</feature>
<evidence type="ECO:0000259" key="10">
    <source>
        <dbReference type="PROSITE" id="PS51779"/>
    </source>
</evidence>
<dbReference type="Proteomes" id="UP001553161">
    <property type="component" value="Unassembled WGS sequence"/>
</dbReference>
<dbReference type="PROSITE" id="PS51779">
    <property type="entry name" value="POTRA"/>
    <property type="match status" value="1"/>
</dbReference>
<organism evidence="11 12">
    <name type="scientific">Meridianimarinicoccus marinus</name>
    <dbReference type="NCBI Taxonomy" id="3231483"/>
    <lineage>
        <taxon>Bacteria</taxon>
        <taxon>Pseudomonadati</taxon>
        <taxon>Pseudomonadota</taxon>
        <taxon>Alphaproteobacteria</taxon>
        <taxon>Rhodobacterales</taxon>
        <taxon>Paracoccaceae</taxon>
        <taxon>Meridianimarinicoccus</taxon>
    </lineage>
</organism>
<evidence type="ECO:0000256" key="4">
    <source>
        <dbReference type="ARBA" id="ARBA00022618"/>
    </source>
</evidence>
<dbReference type="InterPro" id="IPR013685">
    <property type="entry name" value="POTRA_FtsQ_type"/>
</dbReference>
<proteinExistence type="inferred from homology"/>
<comment type="similarity">
    <text evidence="9">Belongs to the FtsQ/DivIB family. FtsQ subfamily.</text>
</comment>
<dbReference type="PANTHER" id="PTHR35851">
    <property type="entry name" value="CELL DIVISION PROTEIN FTSQ"/>
    <property type="match status" value="1"/>
</dbReference>
<evidence type="ECO:0000256" key="3">
    <source>
        <dbReference type="ARBA" id="ARBA00022519"/>
    </source>
</evidence>
<evidence type="ECO:0000256" key="7">
    <source>
        <dbReference type="ARBA" id="ARBA00023136"/>
    </source>
</evidence>
<keyword evidence="7 9" id="KW-0472">Membrane</keyword>
<dbReference type="GO" id="GO:0051301">
    <property type="term" value="P:cell division"/>
    <property type="evidence" value="ECO:0007669"/>
    <property type="project" value="UniProtKB-KW"/>
</dbReference>
<evidence type="ECO:0000256" key="8">
    <source>
        <dbReference type="ARBA" id="ARBA00023306"/>
    </source>
</evidence>
<keyword evidence="5 9" id="KW-0812">Transmembrane</keyword>
<dbReference type="RefSeq" id="WP_366193593.1">
    <property type="nucleotide sequence ID" value="NZ_JBFBVU010000016.1"/>
</dbReference>
<dbReference type="EMBL" id="JBFBVU010000016">
    <property type="protein sequence ID" value="MEV8467716.1"/>
    <property type="molecule type" value="Genomic_DNA"/>
</dbReference>
<sequence>MRPLIHRRRDQSDPAPSRAAYRMTRLWLSPLFRRLVTAVMPAALVVGGAAAWITQPAQINMVKSWTGDILASVEARPEFQIRQMAVTGASPVLAEAIRERLSLEFPVSWFRLDPELLQASVAELDAVAQVQVSVELGGALRIAVREREPAVIWRRPFALEMLDATGHRIAYIDHRDGRPDLPLVTGTGADAAIPEALALIASAQPIQDRLRALTRRGERRWDVILDRDQVIRLPETGARQALERTLAIHAALDLLNRDVPVVDMRNPGRPTVRLGPGAMEYLRLTRTFEQGLASQ</sequence>
<evidence type="ECO:0000256" key="5">
    <source>
        <dbReference type="ARBA" id="ARBA00022692"/>
    </source>
</evidence>
<keyword evidence="8 9" id="KW-0131">Cell cycle</keyword>
<dbReference type="PANTHER" id="PTHR35851:SF1">
    <property type="entry name" value="CELL DIVISION PROTEIN FTSQ"/>
    <property type="match status" value="1"/>
</dbReference>
<reference evidence="11 12" key="1">
    <citation type="submission" date="2024-07" db="EMBL/GenBank/DDBJ databases">
        <authorList>
            <person name="Kang M."/>
        </authorList>
    </citation>
    <scope>NUCLEOTIDE SEQUENCE [LARGE SCALE GENOMIC DNA]</scope>
    <source>
        <strain evidence="11 12">DFM31</strain>
    </source>
</reference>
<feature type="domain" description="POTRA" evidence="10">
    <location>
        <begin position="79"/>
        <end position="147"/>
    </location>
</feature>
<comment type="caution">
    <text evidence="11">The sequence shown here is derived from an EMBL/GenBank/DDBJ whole genome shotgun (WGS) entry which is preliminary data.</text>
</comment>
<dbReference type="HAMAP" id="MF_00911">
    <property type="entry name" value="FtsQ_subfam"/>
    <property type="match status" value="1"/>
</dbReference>
<accession>A0ABV3L817</accession>
<dbReference type="InterPro" id="IPR005548">
    <property type="entry name" value="Cell_div_FtsQ/DivIB_C"/>
</dbReference>
<keyword evidence="4 9" id="KW-0132">Cell division</keyword>
<keyword evidence="6 9" id="KW-1133">Transmembrane helix</keyword>
<dbReference type="InterPro" id="IPR026579">
    <property type="entry name" value="FtsQ"/>
</dbReference>
<keyword evidence="12" id="KW-1185">Reference proteome</keyword>
<comment type="function">
    <text evidence="9">Essential cell division protein.</text>
</comment>
<evidence type="ECO:0000313" key="11">
    <source>
        <dbReference type="EMBL" id="MEV8467716.1"/>
    </source>
</evidence>
<evidence type="ECO:0000256" key="2">
    <source>
        <dbReference type="ARBA" id="ARBA00022475"/>
    </source>
</evidence>
<name>A0ABV3L817_9RHOB</name>
<keyword evidence="2 9" id="KW-1003">Cell membrane</keyword>
<dbReference type="Pfam" id="PF03799">
    <property type="entry name" value="FtsQ_DivIB_C"/>
    <property type="match status" value="1"/>
</dbReference>
<evidence type="ECO:0000313" key="12">
    <source>
        <dbReference type="Proteomes" id="UP001553161"/>
    </source>
</evidence>
<evidence type="ECO:0000256" key="9">
    <source>
        <dbReference type="HAMAP-Rule" id="MF_00911"/>
    </source>
</evidence>
<keyword evidence="3 9" id="KW-0997">Cell inner membrane</keyword>
<gene>
    <name evidence="9" type="primary">ftsQ</name>
    <name evidence="11" type="ORF">AB0T83_13110</name>
</gene>